<dbReference type="SUPFAM" id="SSF50475">
    <property type="entry name" value="FMN-binding split barrel"/>
    <property type="match status" value="1"/>
</dbReference>
<comment type="caution">
    <text evidence="2">The sequence shown here is derived from an EMBL/GenBank/DDBJ whole genome shotgun (WGS) entry which is preliminary data.</text>
</comment>
<dbReference type="EMBL" id="RFFG01000029">
    <property type="protein sequence ID" value="RMI42904.1"/>
    <property type="molecule type" value="Genomic_DNA"/>
</dbReference>
<accession>A0A3M2LZI0</accession>
<dbReference type="InterPro" id="IPR012349">
    <property type="entry name" value="Split_barrel_FMN-bd"/>
</dbReference>
<dbReference type="Proteomes" id="UP000282674">
    <property type="component" value="Unassembled WGS sequence"/>
</dbReference>
<proteinExistence type="predicted"/>
<feature type="domain" description="Pyridoxamine 5'-phosphate oxidase N-terminal" evidence="1">
    <location>
        <begin position="37"/>
        <end position="113"/>
    </location>
</feature>
<dbReference type="RefSeq" id="WP_122195541.1">
    <property type="nucleotide sequence ID" value="NZ_JBHSKC010000017.1"/>
</dbReference>
<dbReference type="InterPro" id="IPR011576">
    <property type="entry name" value="Pyridox_Oxase_N"/>
</dbReference>
<evidence type="ECO:0000313" key="2">
    <source>
        <dbReference type="EMBL" id="RMI42904.1"/>
    </source>
</evidence>
<gene>
    <name evidence="2" type="ORF">EBO15_17905</name>
</gene>
<keyword evidence="3" id="KW-1185">Reference proteome</keyword>
<name>A0A3M2LZI0_9ACTN</name>
<organism evidence="2 3">
    <name type="scientific">Actinomadura harenae</name>
    <dbReference type="NCBI Taxonomy" id="2483351"/>
    <lineage>
        <taxon>Bacteria</taxon>
        <taxon>Bacillati</taxon>
        <taxon>Actinomycetota</taxon>
        <taxon>Actinomycetes</taxon>
        <taxon>Streptosporangiales</taxon>
        <taxon>Thermomonosporaceae</taxon>
        <taxon>Actinomadura</taxon>
    </lineage>
</organism>
<dbReference type="AlphaFoldDB" id="A0A3M2LZI0"/>
<dbReference type="Gene3D" id="2.30.110.10">
    <property type="entry name" value="Electron Transport, Fmn-binding Protein, Chain A"/>
    <property type="match status" value="1"/>
</dbReference>
<sequence length="172" mass="18140">MLPEPVEATDLNIYGDAKLPWNRVSAALDAGLPMMETPVFLGTVGPSGRPHSAGIGAAESEGHLYFTSGPESRKSRRLAANPACTISMRLPGVDLVLEGDAVRTTDHAEIARVADIYAAGGWPAERDGDAITAPYSAQSAGPAPWHLYRFTTHAAVGVALATPFGATRWRFA</sequence>
<dbReference type="Pfam" id="PF01243">
    <property type="entry name" value="PNPOx_N"/>
    <property type="match status" value="1"/>
</dbReference>
<dbReference type="OrthoDB" id="157302at2"/>
<evidence type="ECO:0000259" key="1">
    <source>
        <dbReference type="Pfam" id="PF01243"/>
    </source>
</evidence>
<evidence type="ECO:0000313" key="3">
    <source>
        <dbReference type="Proteomes" id="UP000282674"/>
    </source>
</evidence>
<protein>
    <submittedName>
        <fullName evidence="2">Pyridoxamine 5'-phosphate oxidase family protein</fullName>
    </submittedName>
</protein>
<reference evidence="2 3" key="1">
    <citation type="submission" date="2018-10" db="EMBL/GenBank/DDBJ databases">
        <title>Isolation from soil.</title>
        <authorList>
            <person name="Hu J."/>
        </authorList>
    </citation>
    <scope>NUCLEOTIDE SEQUENCE [LARGE SCALE GENOMIC DNA]</scope>
    <source>
        <strain evidence="2 3">NEAU-Ht49</strain>
    </source>
</reference>